<dbReference type="Proteomes" id="UP001108027">
    <property type="component" value="Unassembled WGS sequence"/>
</dbReference>
<sequence>MSAVEIRPVSGIAVEPWLDELADLRIQVFRDYPYLYDGSPAYERDYLDRYARSEQSLFVLALEYNRLIGAATALPLLDADPEFQVPFAEHGPDAGRVFYFGESVLLPAYRGEGVGHRFFDLRELYARDFGFDYTAFCAVVRDDDHPQRPRDYRSLEPFWRKRGYHPEPALTTRFPWRDLGDEQQTEKTMQFWLRDVTLVEDA</sequence>
<dbReference type="EMBL" id="JAJGNA010000013">
    <property type="protein sequence ID" value="MCC4309248.1"/>
    <property type="molecule type" value="Genomic_DNA"/>
</dbReference>
<dbReference type="EC" id="2.3.1.-" evidence="2"/>
<gene>
    <name evidence="2" type="ORF">LL252_11755</name>
</gene>
<dbReference type="InterPro" id="IPR000182">
    <property type="entry name" value="GNAT_dom"/>
</dbReference>
<dbReference type="PROSITE" id="PS51186">
    <property type="entry name" value="GNAT"/>
    <property type="match status" value="1"/>
</dbReference>
<comment type="caution">
    <text evidence="2">The sequence shown here is derived from an EMBL/GenBank/DDBJ whole genome shotgun (WGS) entry which is preliminary data.</text>
</comment>
<evidence type="ECO:0000313" key="2">
    <source>
        <dbReference type="EMBL" id="MCC4309248.1"/>
    </source>
</evidence>
<reference evidence="2" key="1">
    <citation type="submission" date="2021-10" db="EMBL/GenBank/DDBJ databases">
        <title>The diversity and Nitrogen Metabolism of Culturable Nitrate-Utilizing Bacteria Within the Oxygen Minimum Zone of the Changjiang (Yangtze River)Estuary.</title>
        <authorList>
            <person name="Zhang D."/>
            <person name="Zheng J."/>
            <person name="Liu S."/>
            <person name="He W."/>
        </authorList>
    </citation>
    <scope>NUCLEOTIDE SEQUENCE</scope>
    <source>
        <strain evidence="2">FXH-223</strain>
    </source>
</reference>
<keyword evidence="2" id="KW-0012">Acyltransferase</keyword>
<organism evidence="2 3">
    <name type="scientific">Alloalcanivorax marinus</name>
    <dbReference type="NCBI Taxonomy" id="1177169"/>
    <lineage>
        <taxon>Bacteria</taxon>
        <taxon>Pseudomonadati</taxon>
        <taxon>Pseudomonadota</taxon>
        <taxon>Gammaproteobacteria</taxon>
        <taxon>Oceanospirillales</taxon>
        <taxon>Alcanivoracaceae</taxon>
        <taxon>Alloalcanivorax</taxon>
    </lineage>
</organism>
<dbReference type="AlphaFoldDB" id="A0A9Q3UP13"/>
<evidence type="ECO:0000259" key="1">
    <source>
        <dbReference type="PROSITE" id="PS51186"/>
    </source>
</evidence>
<keyword evidence="2" id="KW-0808">Transferase</keyword>
<dbReference type="Pfam" id="PF00583">
    <property type="entry name" value="Acetyltransf_1"/>
    <property type="match status" value="1"/>
</dbReference>
<keyword evidence="3" id="KW-1185">Reference proteome</keyword>
<name>A0A9Q3UP13_9GAMM</name>
<proteinExistence type="predicted"/>
<feature type="domain" description="N-acetyltransferase" evidence="1">
    <location>
        <begin position="4"/>
        <end position="194"/>
    </location>
</feature>
<dbReference type="RefSeq" id="WP_228234143.1">
    <property type="nucleotide sequence ID" value="NZ_JAJGNA010000013.1"/>
</dbReference>
<protein>
    <submittedName>
        <fullName evidence="2">GNAT family N-acetyltransferase</fullName>
        <ecNumber evidence="2">2.3.1.-</ecNumber>
    </submittedName>
</protein>
<dbReference type="GO" id="GO:0016747">
    <property type="term" value="F:acyltransferase activity, transferring groups other than amino-acyl groups"/>
    <property type="evidence" value="ECO:0007669"/>
    <property type="project" value="InterPro"/>
</dbReference>
<dbReference type="InterPro" id="IPR016181">
    <property type="entry name" value="Acyl_CoA_acyltransferase"/>
</dbReference>
<dbReference type="Gene3D" id="3.40.630.30">
    <property type="match status" value="1"/>
</dbReference>
<dbReference type="SUPFAM" id="SSF55729">
    <property type="entry name" value="Acyl-CoA N-acyltransferases (Nat)"/>
    <property type="match status" value="1"/>
</dbReference>
<evidence type="ECO:0000313" key="3">
    <source>
        <dbReference type="Proteomes" id="UP001108027"/>
    </source>
</evidence>
<accession>A0A9Q3UP13</accession>